<sequence>MTEPPVVEPSADSRRQSSPDTSGVAGPSSSRSSFEEIQRTPQESTASSIQPLASDDSASQVSAASDGDGSAPSEAAAEQPEPSQPSQPRSVRRYTPTGLTTTLRRRFTHQTSSTQQPQDPPDNGTSDPSTASKAWDFFVQKLVPIAGFLGLVLTCAFGIGAWAGMNYANSYSKKQYDIALFGACHDYEDMRATPFCQKIITAGMNSADLVKRVKRQNCDCPATQQAVDDAAWQVVYDAAHGIWASFAHRVEKTHMFYVFWTFPMSIQNGGDFPKSDGFGYFILASWRISLYVVWQILLLGASRFALFICVQQAGALLVKLLPELPIMEAWIVPLLSFDAVYVLGTQAPAHWTATFWVLLGLAALGMLCWAGCEEDTRERIRTFIREPSSRLAAFRAIGVIWLLLNLFPCWLMRAARVVTLCLWSLGTYAVWAGWAEHDKWSLSTFAGIFGVLLGTFLDFFQPNLITFLFYKAYGQ</sequence>
<feature type="transmembrane region" description="Helical" evidence="2">
    <location>
        <begin position="351"/>
        <end position="372"/>
    </location>
</feature>
<protein>
    <recommendedName>
        <fullName evidence="5">Transmembrane protein</fullName>
    </recommendedName>
</protein>
<evidence type="ECO:0008006" key="5">
    <source>
        <dbReference type="Google" id="ProtNLM"/>
    </source>
</evidence>
<feature type="transmembrane region" description="Helical" evidence="2">
    <location>
        <begin position="440"/>
        <end position="460"/>
    </location>
</feature>
<reference evidence="3 4" key="1">
    <citation type="submission" date="2024-07" db="EMBL/GenBank/DDBJ databases">
        <title>Section-level genome sequencing and comparative genomics of Aspergillus sections Usti and Cavernicolus.</title>
        <authorList>
            <consortium name="Lawrence Berkeley National Laboratory"/>
            <person name="Nybo J.L."/>
            <person name="Vesth T.C."/>
            <person name="Theobald S."/>
            <person name="Frisvad J.C."/>
            <person name="Larsen T.O."/>
            <person name="Kjaerboelling I."/>
            <person name="Rothschild-Mancinelli K."/>
            <person name="Lyhne E.K."/>
            <person name="Kogle M.E."/>
            <person name="Barry K."/>
            <person name="Clum A."/>
            <person name="Na H."/>
            <person name="Ledsgaard L."/>
            <person name="Lin J."/>
            <person name="Lipzen A."/>
            <person name="Kuo A."/>
            <person name="Riley R."/>
            <person name="Mondo S."/>
            <person name="Labutti K."/>
            <person name="Haridas S."/>
            <person name="Pangalinan J."/>
            <person name="Salamov A.A."/>
            <person name="Simmons B.A."/>
            <person name="Magnuson J.K."/>
            <person name="Chen J."/>
            <person name="Drula E."/>
            <person name="Henrissat B."/>
            <person name="Wiebenga A."/>
            <person name="Lubbers R.J."/>
            <person name="Gomes A.C."/>
            <person name="Makela M.R."/>
            <person name="Stajich J."/>
            <person name="Grigoriev I.V."/>
            <person name="Mortensen U.H."/>
            <person name="De Vries R.P."/>
            <person name="Baker S.E."/>
            <person name="Andersen M.R."/>
        </authorList>
    </citation>
    <scope>NUCLEOTIDE SEQUENCE [LARGE SCALE GENOMIC DNA]</scope>
    <source>
        <strain evidence="3 4">CBS 123904</strain>
    </source>
</reference>
<keyword evidence="2" id="KW-0472">Membrane</keyword>
<name>A0ABR4ICQ2_9EURO</name>
<keyword evidence="2" id="KW-1133">Transmembrane helix</keyword>
<feature type="region of interest" description="Disordered" evidence="1">
    <location>
        <begin position="1"/>
        <end position="130"/>
    </location>
</feature>
<comment type="caution">
    <text evidence="3">The sequence shown here is derived from an EMBL/GenBank/DDBJ whole genome shotgun (WGS) entry which is preliminary data.</text>
</comment>
<dbReference type="Proteomes" id="UP001610446">
    <property type="component" value="Unassembled WGS sequence"/>
</dbReference>
<feature type="transmembrane region" description="Helical" evidence="2">
    <location>
        <begin position="142"/>
        <end position="163"/>
    </location>
</feature>
<feature type="compositionally biased region" description="Low complexity" evidence="1">
    <location>
        <begin position="53"/>
        <end position="102"/>
    </location>
</feature>
<evidence type="ECO:0000256" key="1">
    <source>
        <dbReference type="SAM" id="MobiDB-lite"/>
    </source>
</evidence>
<organism evidence="3 4">
    <name type="scientific">Aspergillus pseudoustus</name>
    <dbReference type="NCBI Taxonomy" id="1810923"/>
    <lineage>
        <taxon>Eukaryota</taxon>
        <taxon>Fungi</taxon>
        <taxon>Dikarya</taxon>
        <taxon>Ascomycota</taxon>
        <taxon>Pezizomycotina</taxon>
        <taxon>Eurotiomycetes</taxon>
        <taxon>Eurotiomycetidae</taxon>
        <taxon>Eurotiales</taxon>
        <taxon>Aspergillaceae</taxon>
        <taxon>Aspergillus</taxon>
        <taxon>Aspergillus subgen. Nidulantes</taxon>
    </lineage>
</organism>
<gene>
    <name evidence="3" type="ORF">BJY01DRAFT_157318</name>
</gene>
<feature type="transmembrane region" description="Helical" evidence="2">
    <location>
        <begin position="392"/>
        <end position="410"/>
    </location>
</feature>
<dbReference type="EMBL" id="JBFXLU010000491">
    <property type="protein sequence ID" value="KAL2825516.1"/>
    <property type="molecule type" value="Genomic_DNA"/>
</dbReference>
<evidence type="ECO:0000313" key="4">
    <source>
        <dbReference type="Proteomes" id="UP001610446"/>
    </source>
</evidence>
<evidence type="ECO:0000256" key="2">
    <source>
        <dbReference type="SAM" id="Phobius"/>
    </source>
</evidence>
<evidence type="ECO:0000313" key="3">
    <source>
        <dbReference type="EMBL" id="KAL2825516.1"/>
    </source>
</evidence>
<accession>A0ABR4ICQ2</accession>
<feature type="compositionally biased region" description="Polar residues" evidence="1">
    <location>
        <begin position="39"/>
        <end position="51"/>
    </location>
</feature>
<keyword evidence="2" id="KW-0812">Transmembrane</keyword>
<proteinExistence type="predicted"/>
<keyword evidence="4" id="KW-1185">Reference proteome</keyword>